<dbReference type="InterPro" id="IPR036852">
    <property type="entry name" value="Peptidase_S8/S53_dom_sf"/>
</dbReference>
<comment type="caution">
    <text evidence="3">Lacks conserved residue(s) required for the propagation of feature annotation.</text>
</comment>
<dbReference type="Proteomes" id="UP000306102">
    <property type="component" value="Unassembled WGS sequence"/>
</dbReference>
<dbReference type="InterPro" id="IPR041469">
    <property type="entry name" value="Subtilisin-like_FN3"/>
</dbReference>
<evidence type="ECO:0000313" key="7">
    <source>
        <dbReference type="EMBL" id="THG15790.1"/>
    </source>
</evidence>
<dbReference type="SUPFAM" id="SSF52743">
    <property type="entry name" value="Subtilisin-like"/>
    <property type="match status" value="1"/>
</dbReference>
<dbReference type="Gene3D" id="3.30.70.80">
    <property type="entry name" value="Peptidase S8 propeptide/proteinase inhibitor I9"/>
    <property type="match status" value="1"/>
</dbReference>
<evidence type="ECO:0000256" key="2">
    <source>
        <dbReference type="ARBA" id="ARBA00022729"/>
    </source>
</evidence>
<gene>
    <name evidence="7" type="ORF">TEA_028692</name>
</gene>
<keyword evidence="8" id="KW-1185">Reference proteome</keyword>
<accession>A0A4S4EH44</accession>
<feature type="domain" description="Inhibitor I9" evidence="5">
    <location>
        <begin position="90"/>
        <end position="122"/>
    </location>
</feature>
<dbReference type="EMBL" id="SDRB02004470">
    <property type="protein sequence ID" value="THG15790.1"/>
    <property type="molecule type" value="Genomic_DNA"/>
</dbReference>
<evidence type="ECO:0000259" key="5">
    <source>
        <dbReference type="Pfam" id="PF05922"/>
    </source>
</evidence>
<dbReference type="GO" id="GO:0004252">
    <property type="term" value="F:serine-type endopeptidase activity"/>
    <property type="evidence" value="ECO:0007669"/>
    <property type="project" value="InterPro"/>
</dbReference>
<dbReference type="InterPro" id="IPR037045">
    <property type="entry name" value="S8pro/Inhibitor_I9_sf"/>
</dbReference>
<evidence type="ECO:0000256" key="3">
    <source>
        <dbReference type="PROSITE-ProRule" id="PRU01240"/>
    </source>
</evidence>
<dbReference type="Gene3D" id="3.40.50.200">
    <property type="entry name" value="Peptidase S8/S53 domain"/>
    <property type="match status" value="1"/>
</dbReference>
<dbReference type="STRING" id="542762.A0A4S4EH44"/>
<keyword evidence="2" id="KW-0732">Signal</keyword>
<dbReference type="InterPro" id="IPR000209">
    <property type="entry name" value="Peptidase_S8/S53_dom"/>
</dbReference>
<evidence type="ECO:0000259" key="6">
    <source>
        <dbReference type="Pfam" id="PF17766"/>
    </source>
</evidence>
<dbReference type="AlphaFoldDB" id="A0A4S4EH44"/>
<dbReference type="Pfam" id="PF05922">
    <property type="entry name" value="Inhibitor_I9"/>
    <property type="match status" value="1"/>
</dbReference>
<dbReference type="PROSITE" id="PS51892">
    <property type="entry name" value="SUBTILASE"/>
    <property type="match status" value="1"/>
</dbReference>
<dbReference type="InterPro" id="IPR010259">
    <property type="entry name" value="S8pro/Inhibitor_I9"/>
</dbReference>
<reference evidence="7 8" key="1">
    <citation type="journal article" date="2018" name="Proc. Natl. Acad. Sci. U.S.A.">
        <title>Draft genome sequence of Camellia sinensis var. sinensis provides insights into the evolution of the tea genome and tea quality.</title>
        <authorList>
            <person name="Wei C."/>
            <person name="Yang H."/>
            <person name="Wang S."/>
            <person name="Zhao J."/>
            <person name="Liu C."/>
            <person name="Gao L."/>
            <person name="Xia E."/>
            <person name="Lu Y."/>
            <person name="Tai Y."/>
            <person name="She G."/>
            <person name="Sun J."/>
            <person name="Cao H."/>
            <person name="Tong W."/>
            <person name="Gao Q."/>
            <person name="Li Y."/>
            <person name="Deng W."/>
            <person name="Jiang X."/>
            <person name="Wang W."/>
            <person name="Chen Q."/>
            <person name="Zhang S."/>
            <person name="Li H."/>
            <person name="Wu J."/>
            <person name="Wang P."/>
            <person name="Li P."/>
            <person name="Shi C."/>
            <person name="Zheng F."/>
            <person name="Jian J."/>
            <person name="Huang B."/>
            <person name="Shan D."/>
            <person name="Shi M."/>
            <person name="Fang C."/>
            <person name="Yue Y."/>
            <person name="Li F."/>
            <person name="Li D."/>
            <person name="Wei S."/>
            <person name="Han B."/>
            <person name="Jiang C."/>
            <person name="Yin Y."/>
            <person name="Xia T."/>
            <person name="Zhang Z."/>
            <person name="Bennetzen J.L."/>
            <person name="Zhao S."/>
            <person name="Wan X."/>
        </authorList>
    </citation>
    <scope>NUCLEOTIDE SEQUENCE [LARGE SCALE GENOMIC DNA]</scope>
    <source>
        <strain evidence="8">cv. Shuchazao</strain>
        <tissue evidence="7">Leaf</tissue>
    </source>
</reference>
<dbReference type="GO" id="GO:0006508">
    <property type="term" value="P:proteolysis"/>
    <property type="evidence" value="ECO:0007669"/>
    <property type="project" value="InterPro"/>
</dbReference>
<feature type="domain" description="Peptidase S8/S53" evidence="4">
    <location>
        <begin position="193"/>
        <end position="297"/>
    </location>
</feature>
<dbReference type="InterPro" id="IPR045051">
    <property type="entry name" value="SBT"/>
</dbReference>
<name>A0A4S4EH44_CAMSN</name>
<dbReference type="Pfam" id="PF17766">
    <property type="entry name" value="fn3_6"/>
    <property type="match status" value="1"/>
</dbReference>
<dbReference type="Gene3D" id="2.60.40.2310">
    <property type="match status" value="1"/>
</dbReference>
<feature type="domain" description="Subtilisin-like protease fibronectin type-III" evidence="6">
    <location>
        <begin position="476"/>
        <end position="560"/>
    </location>
</feature>
<comment type="similarity">
    <text evidence="1 3">Belongs to the peptidase S8 family.</text>
</comment>
<proteinExistence type="inferred from homology"/>
<evidence type="ECO:0008006" key="9">
    <source>
        <dbReference type="Google" id="ProtNLM"/>
    </source>
</evidence>
<dbReference type="PANTHER" id="PTHR10795">
    <property type="entry name" value="PROPROTEIN CONVERTASE SUBTILISIN/KEXIN"/>
    <property type="match status" value="1"/>
</dbReference>
<comment type="caution">
    <text evidence="7">The sequence shown here is derived from an EMBL/GenBank/DDBJ whole genome shotgun (WGS) entry which is preliminary data.</text>
</comment>
<evidence type="ECO:0000259" key="4">
    <source>
        <dbReference type="Pfam" id="PF00082"/>
    </source>
</evidence>
<evidence type="ECO:0000256" key="1">
    <source>
        <dbReference type="ARBA" id="ARBA00011073"/>
    </source>
</evidence>
<dbReference type="Pfam" id="PF00082">
    <property type="entry name" value="Peptidase_S8"/>
    <property type="match status" value="2"/>
</dbReference>
<sequence>MVVQILSFSLANLPISLASHDQLFSHSDFEPCIAMANNVIATGGAHQCIFRTKTIPDIHHPHGPFTETRILLNPRFMALVHPKLVFSSTLDDEEKLFYTYNHVMHGFSAKLTPSQLSKLEKSLAHRATYQESFGKLLTTRTPKFLSLKHKTGVWPASSSLELDLLVEDSLHRENKSPRKTTLNQPGTTIVTAHTASTAASSYVLGASHFGYARGTARGVAPSAHVAMYKVLWSTSTVEIAASDVLTGMDQTIVDGLDIMSLSLALPKTPYFEDVIAIASLSAIEKGIVIVCAAGNKGGSEHNIRQSTMDHHSSTSSRLFFLGVLKPDILALGQDVLAAVVPNKAYFKVGNYNMVTDYGFISRTSMATPYVAGVTALLKVVHHDWSPAAIRSAIMTTANTLDNTDTALKDQLTGLSATPLDFGAGHINPNKAMDPRLIYNMGFQDYVDFLCRLGYNKKQMSAVLRRNQWSCNQNPTDLNYPSFITIFPRNTSSVTAETFSRVVTNVGDDTAIYRAIVVVPSGISIKVEPSTLIFTSKYQKQSFVVSIEIDKVAPNIQYGNLK</sequence>
<feature type="domain" description="Peptidase S8/S53" evidence="4">
    <location>
        <begin position="306"/>
        <end position="403"/>
    </location>
</feature>
<evidence type="ECO:0000313" key="8">
    <source>
        <dbReference type="Proteomes" id="UP000306102"/>
    </source>
</evidence>
<protein>
    <recommendedName>
        <fullName evidence="9">Subtilisin-like protease fibronectin type-III domain-containing protein</fullName>
    </recommendedName>
</protein>
<organism evidence="7 8">
    <name type="scientific">Camellia sinensis var. sinensis</name>
    <name type="common">China tea</name>
    <dbReference type="NCBI Taxonomy" id="542762"/>
    <lineage>
        <taxon>Eukaryota</taxon>
        <taxon>Viridiplantae</taxon>
        <taxon>Streptophyta</taxon>
        <taxon>Embryophyta</taxon>
        <taxon>Tracheophyta</taxon>
        <taxon>Spermatophyta</taxon>
        <taxon>Magnoliopsida</taxon>
        <taxon>eudicotyledons</taxon>
        <taxon>Gunneridae</taxon>
        <taxon>Pentapetalae</taxon>
        <taxon>asterids</taxon>
        <taxon>Ericales</taxon>
        <taxon>Theaceae</taxon>
        <taxon>Camellia</taxon>
    </lineage>
</organism>